<gene>
    <name evidence="2" type="ORF">IP93_03013</name>
</gene>
<evidence type="ECO:0000259" key="1">
    <source>
        <dbReference type="PROSITE" id="PS50994"/>
    </source>
</evidence>
<evidence type="ECO:0000313" key="3">
    <source>
        <dbReference type="Proteomes" id="UP000316471"/>
    </source>
</evidence>
<accession>A0A562LE50</accession>
<reference evidence="2 3" key="1">
    <citation type="journal article" date="2015" name="Stand. Genomic Sci.">
        <title>Genomic Encyclopedia of Bacterial and Archaeal Type Strains, Phase III: the genomes of soil and plant-associated and newly described type strains.</title>
        <authorList>
            <person name="Whitman W.B."/>
            <person name="Woyke T."/>
            <person name="Klenk H.P."/>
            <person name="Zhou Y."/>
            <person name="Lilburn T.G."/>
            <person name="Beck B.J."/>
            <person name="De Vos P."/>
            <person name="Vandamme P."/>
            <person name="Eisen J.A."/>
            <person name="Garrity G."/>
            <person name="Hugenholtz P."/>
            <person name="Kyrpides N.C."/>
        </authorList>
    </citation>
    <scope>NUCLEOTIDE SEQUENCE [LARGE SCALE GENOMIC DNA]</scope>
    <source>
        <strain evidence="2 3">CGMCC 1.10136</strain>
    </source>
</reference>
<dbReference type="Proteomes" id="UP000316471">
    <property type="component" value="Unassembled WGS sequence"/>
</dbReference>
<dbReference type="RefSeq" id="WP_144817051.1">
    <property type="nucleotide sequence ID" value="NZ_VLKP01000018.1"/>
</dbReference>
<dbReference type="SUPFAM" id="SSF53098">
    <property type="entry name" value="Ribonuclease H-like"/>
    <property type="match status" value="1"/>
</dbReference>
<dbReference type="GO" id="GO:0003676">
    <property type="term" value="F:nucleic acid binding"/>
    <property type="evidence" value="ECO:0007669"/>
    <property type="project" value="InterPro"/>
</dbReference>
<dbReference type="EMBL" id="VLKP01000018">
    <property type="protein sequence ID" value="TWI05724.1"/>
    <property type="molecule type" value="Genomic_DNA"/>
</dbReference>
<dbReference type="GO" id="GO:0015074">
    <property type="term" value="P:DNA integration"/>
    <property type="evidence" value="ECO:0007669"/>
    <property type="project" value="InterPro"/>
</dbReference>
<protein>
    <submittedName>
        <fullName evidence="2">Putative transposase</fullName>
    </submittedName>
</protein>
<keyword evidence="3" id="KW-1185">Reference proteome</keyword>
<dbReference type="PROSITE" id="PS50994">
    <property type="entry name" value="INTEGRASE"/>
    <property type="match status" value="1"/>
</dbReference>
<evidence type="ECO:0000313" key="2">
    <source>
        <dbReference type="EMBL" id="TWI05724.1"/>
    </source>
</evidence>
<name>A0A562LE50_9GAMM</name>
<proteinExistence type="predicted"/>
<dbReference type="InterPro" id="IPR036397">
    <property type="entry name" value="RNaseH_sf"/>
</dbReference>
<dbReference type="Gene3D" id="3.30.420.10">
    <property type="entry name" value="Ribonuclease H-like superfamily/Ribonuclease H"/>
    <property type="match status" value="1"/>
</dbReference>
<comment type="caution">
    <text evidence="2">The sequence shown here is derived from an EMBL/GenBank/DDBJ whole genome shotgun (WGS) entry which is preliminary data.</text>
</comment>
<dbReference type="InterPro" id="IPR012337">
    <property type="entry name" value="RNaseH-like_sf"/>
</dbReference>
<dbReference type="OrthoDB" id="501284at2"/>
<organism evidence="2 3">
    <name type="scientific">Aerolutibacter ruishenii</name>
    <dbReference type="NCBI Taxonomy" id="686800"/>
    <lineage>
        <taxon>Bacteria</taxon>
        <taxon>Pseudomonadati</taxon>
        <taxon>Pseudomonadota</taxon>
        <taxon>Gammaproteobacteria</taxon>
        <taxon>Lysobacterales</taxon>
        <taxon>Lysobacteraceae</taxon>
        <taxon>Aerolutibacter</taxon>
    </lineage>
</organism>
<dbReference type="AlphaFoldDB" id="A0A562LE50"/>
<sequence length="431" mass="48245">MTPELKPDRRVLYKSVPAKVLELVGHDSVLLDVGQFGVIQAMRSEVIAIADPCEVLGRSLLASIASTDWELASRRAALIRKLIAMESGRTEAAKEYARELSISERQLWRLVADYERHETVSGLIPRTSGRKMGARVLDISRERIISEKIETYFMTPERPTLKALTERIATACRDVSLPPPSERTIARRLEAYQNRESQKHRIGSKKAKYIYEAMPGHVEVSAPLERVEIDHTPLDVMARSDDPYCNFIGRPWLTIAIDVYTRCVLGIHIGFEPPSILSVALCLTHAVLPKLPADEFGVPLDWPMDGLPKEIVVDNGKDFVSAAFCRGCDEHGILLTLRPVGSPHYGGTIERLIGTMVGQCHLLPGTTKNSVKAKGDYDSIKHATLTLSEVRTWFVEQLLGRYHLKEHRMIRVPPMVAWHRAKEGDSGPQSH</sequence>
<feature type="domain" description="Integrase catalytic" evidence="1">
    <location>
        <begin position="219"/>
        <end position="422"/>
    </location>
</feature>
<dbReference type="InterPro" id="IPR001584">
    <property type="entry name" value="Integrase_cat-core"/>
</dbReference>